<keyword evidence="4" id="KW-1133">Transmembrane helix</keyword>
<dbReference type="SUPFAM" id="SSF81321">
    <property type="entry name" value="Family A G protein-coupled receptor-like"/>
    <property type="match status" value="1"/>
</dbReference>
<evidence type="ECO:0000256" key="3">
    <source>
        <dbReference type="SAM" id="MobiDB-lite"/>
    </source>
</evidence>
<sequence length="318" mass="36256">MDQDDNHLLVGLLYLLIVIITLPIHLIVLMVFISDKTFRQRDAYKLMIHIGVADFIQLLFHVYTAFVTISLNNIDAVLEKVSGGTLNAVWIAHVLMCLLLALNRLDVVGRFDILRRKYSAHLYSRSSTFNHNQSLSPKPTMASETVKLASSDGKEFEVQKNDFQKANLLKTMMADLGFDEDALPEEAIPMPSVNADALETIVDWLRMHEEEEPRSEEDRQTHRFNRNVSKEDTELLDKQFPRSKLAAVINAAYYLEMPDLIDTLVKYTANNLEGKTAEEMSKWLEIPLKKDERKNAADDQGADEGESSEKRERTEGDN</sequence>
<evidence type="ECO:0000259" key="5">
    <source>
        <dbReference type="Pfam" id="PF03931"/>
    </source>
</evidence>
<evidence type="ECO:0000256" key="2">
    <source>
        <dbReference type="ARBA" id="ARBA00022786"/>
    </source>
</evidence>
<evidence type="ECO:0000313" key="7">
    <source>
        <dbReference type="Proteomes" id="UP001175271"/>
    </source>
</evidence>
<accession>A0AA39HUN7</accession>
<dbReference type="InterPro" id="IPR036296">
    <property type="entry name" value="SKP1-like_dim_sf"/>
</dbReference>
<reference evidence="6" key="1">
    <citation type="submission" date="2023-06" db="EMBL/GenBank/DDBJ databases">
        <title>Genomic analysis of the entomopathogenic nematode Steinernema hermaphroditum.</title>
        <authorList>
            <person name="Schwarz E.M."/>
            <person name="Heppert J.K."/>
            <person name="Baniya A."/>
            <person name="Schwartz H.T."/>
            <person name="Tan C.-H."/>
            <person name="Antoshechkin I."/>
            <person name="Sternberg P.W."/>
            <person name="Goodrich-Blair H."/>
            <person name="Dillman A.R."/>
        </authorList>
    </citation>
    <scope>NUCLEOTIDE SEQUENCE</scope>
    <source>
        <strain evidence="6">PS9179</strain>
        <tissue evidence="6">Whole animal</tissue>
    </source>
</reference>
<feature type="transmembrane region" description="Helical" evidence="4">
    <location>
        <begin position="46"/>
        <end position="69"/>
    </location>
</feature>
<dbReference type="AlphaFoldDB" id="A0AA39HUN7"/>
<feature type="region of interest" description="Disordered" evidence="3">
    <location>
        <begin position="286"/>
        <end position="318"/>
    </location>
</feature>
<dbReference type="SUPFAM" id="SSF81382">
    <property type="entry name" value="Skp1 dimerisation domain-like"/>
    <property type="match status" value="1"/>
</dbReference>
<feature type="compositionally biased region" description="Basic and acidic residues" evidence="3">
    <location>
        <begin position="286"/>
        <end position="297"/>
    </location>
</feature>
<dbReference type="InterPro" id="IPR016073">
    <property type="entry name" value="Skp1_comp_POZ"/>
</dbReference>
<dbReference type="EMBL" id="JAUCMV010000003">
    <property type="protein sequence ID" value="KAK0412386.1"/>
    <property type="molecule type" value="Genomic_DNA"/>
</dbReference>
<feature type="transmembrane region" description="Helical" evidence="4">
    <location>
        <begin position="89"/>
        <end position="107"/>
    </location>
</feature>
<dbReference type="Proteomes" id="UP001175271">
    <property type="component" value="Unassembled WGS sequence"/>
</dbReference>
<dbReference type="GO" id="GO:0006511">
    <property type="term" value="P:ubiquitin-dependent protein catabolic process"/>
    <property type="evidence" value="ECO:0007669"/>
    <property type="project" value="InterPro"/>
</dbReference>
<keyword evidence="2" id="KW-0833">Ubl conjugation pathway</keyword>
<comment type="caution">
    <text evidence="6">The sequence shown here is derived from an EMBL/GenBank/DDBJ whole genome shotgun (WGS) entry which is preliminary data.</text>
</comment>
<dbReference type="InterPro" id="IPR016897">
    <property type="entry name" value="SKP1"/>
</dbReference>
<feature type="compositionally biased region" description="Basic and acidic residues" evidence="3">
    <location>
        <begin position="307"/>
        <end position="318"/>
    </location>
</feature>
<evidence type="ECO:0000256" key="4">
    <source>
        <dbReference type="SAM" id="Phobius"/>
    </source>
</evidence>
<feature type="domain" description="SKP1 component POZ" evidence="5">
    <location>
        <begin position="145"/>
        <end position="209"/>
    </location>
</feature>
<dbReference type="Pfam" id="PF10321">
    <property type="entry name" value="7TM_GPCR_Srt"/>
    <property type="match status" value="1"/>
</dbReference>
<evidence type="ECO:0000313" key="6">
    <source>
        <dbReference type="EMBL" id="KAK0412386.1"/>
    </source>
</evidence>
<gene>
    <name evidence="6" type="ORF">QR680_006185</name>
</gene>
<dbReference type="PANTHER" id="PTHR11165">
    <property type="entry name" value="SKP1"/>
    <property type="match status" value="1"/>
</dbReference>
<dbReference type="InterPro" id="IPR001232">
    <property type="entry name" value="SKP1-like"/>
</dbReference>
<dbReference type="InterPro" id="IPR019425">
    <property type="entry name" value="7TM_GPCR_serpentine_rcpt_Srt"/>
</dbReference>
<protein>
    <recommendedName>
        <fullName evidence="5">SKP1 component POZ domain-containing protein</fullName>
    </recommendedName>
</protein>
<comment type="similarity">
    <text evidence="1">Belongs to the SKP1 family.</text>
</comment>
<dbReference type="Pfam" id="PF03931">
    <property type="entry name" value="Skp1_POZ"/>
    <property type="match status" value="1"/>
</dbReference>
<dbReference type="SMART" id="SM00512">
    <property type="entry name" value="Skp1"/>
    <property type="match status" value="1"/>
</dbReference>
<keyword evidence="7" id="KW-1185">Reference proteome</keyword>
<dbReference type="Gene3D" id="1.20.1070.10">
    <property type="entry name" value="Rhodopsin 7-helix transmembrane proteins"/>
    <property type="match status" value="1"/>
</dbReference>
<dbReference type="InterPro" id="IPR011333">
    <property type="entry name" value="SKP1/BTB/POZ_sf"/>
</dbReference>
<proteinExistence type="inferred from homology"/>
<dbReference type="Gene3D" id="3.30.710.10">
    <property type="entry name" value="Potassium Channel Kv1.1, Chain A"/>
    <property type="match status" value="1"/>
</dbReference>
<keyword evidence="4" id="KW-0472">Membrane</keyword>
<dbReference type="SUPFAM" id="SSF54695">
    <property type="entry name" value="POZ domain"/>
    <property type="match status" value="1"/>
</dbReference>
<feature type="transmembrane region" description="Helical" evidence="4">
    <location>
        <begin position="12"/>
        <end position="34"/>
    </location>
</feature>
<organism evidence="6 7">
    <name type="scientific">Steinernema hermaphroditum</name>
    <dbReference type="NCBI Taxonomy" id="289476"/>
    <lineage>
        <taxon>Eukaryota</taxon>
        <taxon>Metazoa</taxon>
        <taxon>Ecdysozoa</taxon>
        <taxon>Nematoda</taxon>
        <taxon>Chromadorea</taxon>
        <taxon>Rhabditida</taxon>
        <taxon>Tylenchina</taxon>
        <taxon>Panagrolaimomorpha</taxon>
        <taxon>Strongyloidoidea</taxon>
        <taxon>Steinernematidae</taxon>
        <taxon>Steinernema</taxon>
    </lineage>
</organism>
<name>A0AA39HUN7_9BILA</name>
<keyword evidence="4" id="KW-0812">Transmembrane</keyword>
<evidence type="ECO:0000256" key="1">
    <source>
        <dbReference type="ARBA" id="ARBA00009993"/>
    </source>
</evidence>